<organism evidence="1 2">
    <name type="scientific">Pythium oligandrum</name>
    <name type="common">Mycoparasitic fungus</name>
    <dbReference type="NCBI Taxonomy" id="41045"/>
    <lineage>
        <taxon>Eukaryota</taxon>
        <taxon>Sar</taxon>
        <taxon>Stramenopiles</taxon>
        <taxon>Oomycota</taxon>
        <taxon>Peronosporomycetes</taxon>
        <taxon>Pythiales</taxon>
        <taxon>Pythiaceae</taxon>
        <taxon>Pythium</taxon>
    </lineage>
</organism>
<evidence type="ECO:0000313" key="1">
    <source>
        <dbReference type="EMBL" id="TMW68038.1"/>
    </source>
</evidence>
<dbReference type="AlphaFoldDB" id="A0A8K1FRY5"/>
<dbReference type="Proteomes" id="UP000794436">
    <property type="component" value="Unassembled WGS sequence"/>
</dbReference>
<comment type="caution">
    <text evidence="1">The sequence shown here is derived from an EMBL/GenBank/DDBJ whole genome shotgun (WGS) entry which is preliminary data.</text>
</comment>
<sequence length="348" mass="38922">MEASLKVNAQERDSKGRLKNPFLRAASQFPRYKLDDARTQDPNAYSAECMPAKTTFYGVEAKFDDITGDLLTSGLANGSVILELNEWTTHSLSTMTLAILAAEVYDYPVSLYSTEATLSTTERMSSAPAGLCTPTHVNLEVWPGMEALLQVYANESSVVGPIGYVAQSGLYTTIDFVKDSFDYVKYSELLNADFWRSYTVLDKLIDSVSYADFASSAYFPTGNAVCTDNTMGCQNYCFKSNACKLREANGKNCIVVIMMSPNWDPGYLQASMSNVGMPAYFCFLGFGGTQNYVLAMQQANKPVLFYHYEPELFHFNNPGLFQRVTSSNSRTSQVEQGHFRRERLWRTY</sequence>
<gene>
    <name evidence="1" type="ORF">Poli38472_007710</name>
</gene>
<accession>A0A8K1FRY5</accession>
<protein>
    <submittedName>
        <fullName evidence="1">Uncharacterized protein</fullName>
    </submittedName>
</protein>
<evidence type="ECO:0000313" key="2">
    <source>
        <dbReference type="Proteomes" id="UP000794436"/>
    </source>
</evidence>
<reference evidence="1" key="1">
    <citation type="submission" date="2019-03" db="EMBL/GenBank/DDBJ databases">
        <title>Long read genome sequence of the mycoparasitic Pythium oligandrum ATCC 38472 isolated from sugarbeet rhizosphere.</title>
        <authorList>
            <person name="Gaulin E."/>
        </authorList>
    </citation>
    <scope>NUCLEOTIDE SEQUENCE</scope>
    <source>
        <strain evidence="1">ATCC 38472_TT</strain>
    </source>
</reference>
<keyword evidence="2" id="KW-1185">Reference proteome</keyword>
<proteinExistence type="predicted"/>
<dbReference type="EMBL" id="SPLM01000003">
    <property type="protein sequence ID" value="TMW68038.1"/>
    <property type="molecule type" value="Genomic_DNA"/>
</dbReference>
<dbReference type="OrthoDB" id="167531at2759"/>
<name>A0A8K1FRY5_PYTOL</name>